<gene>
    <name evidence="1" type="ORF">V6N12_002830</name>
</gene>
<comment type="caution">
    <text evidence="1">The sequence shown here is derived from an EMBL/GenBank/DDBJ whole genome shotgun (WGS) entry which is preliminary data.</text>
</comment>
<protein>
    <submittedName>
        <fullName evidence="1">Uncharacterized protein</fullName>
    </submittedName>
</protein>
<proteinExistence type="predicted"/>
<evidence type="ECO:0000313" key="2">
    <source>
        <dbReference type="Proteomes" id="UP001472677"/>
    </source>
</evidence>
<sequence>MERGFGETRWSEFLLGAIMEVHWLTWEMGGRLKKNTCENDDAVGGKKVRKDTWPNDCQEQGIGIVAGRIFTANNVGDSGIRVKIFDKDFEHKNMGRRTGPRFNGLRINLASSQNLRPMNLGRATEGGDQGKMPNTWTSIYSDGPITKVFVLQNMWGVINNYGPGQFTKCMGIFMAGLLTVKIKGPHQVRKENSIFQRLISTVKQISTWLLILRLRKLIRMRIGDVSNVGTQNAEGYQPLRLNLHENERWKKLNAKRNDRKGKRKRGIGHTLSLPTRKGKESLVKGELTECMAEKIAKLMENLQFSEEELIEVGEVNKLLDTSLEGSEKWLVGKLESNTLMLQTTWGGDKLVKLEGNYVDSLIHPFRCKEFTVPRDAQRIPECPIARTNVDKVIWSHHSTITYIG</sequence>
<dbReference type="EMBL" id="JBBPBM010000017">
    <property type="protein sequence ID" value="KAK8556428.1"/>
    <property type="molecule type" value="Genomic_DNA"/>
</dbReference>
<dbReference type="Proteomes" id="UP001472677">
    <property type="component" value="Unassembled WGS sequence"/>
</dbReference>
<name>A0ABR2EA57_9ROSI</name>
<reference evidence="1 2" key="1">
    <citation type="journal article" date="2024" name="G3 (Bethesda)">
        <title>Genome assembly of Hibiscus sabdariffa L. provides insights into metabolisms of medicinal natural products.</title>
        <authorList>
            <person name="Kim T."/>
        </authorList>
    </citation>
    <scope>NUCLEOTIDE SEQUENCE [LARGE SCALE GENOMIC DNA]</scope>
    <source>
        <strain evidence="1">TK-2024</strain>
        <tissue evidence="1">Old leaves</tissue>
    </source>
</reference>
<keyword evidence="2" id="KW-1185">Reference proteome</keyword>
<accession>A0ABR2EA57</accession>
<evidence type="ECO:0000313" key="1">
    <source>
        <dbReference type="EMBL" id="KAK8556428.1"/>
    </source>
</evidence>
<organism evidence="1 2">
    <name type="scientific">Hibiscus sabdariffa</name>
    <name type="common">roselle</name>
    <dbReference type="NCBI Taxonomy" id="183260"/>
    <lineage>
        <taxon>Eukaryota</taxon>
        <taxon>Viridiplantae</taxon>
        <taxon>Streptophyta</taxon>
        <taxon>Embryophyta</taxon>
        <taxon>Tracheophyta</taxon>
        <taxon>Spermatophyta</taxon>
        <taxon>Magnoliopsida</taxon>
        <taxon>eudicotyledons</taxon>
        <taxon>Gunneridae</taxon>
        <taxon>Pentapetalae</taxon>
        <taxon>rosids</taxon>
        <taxon>malvids</taxon>
        <taxon>Malvales</taxon>
        <taxon>Malvaceae</taxon>
        <taxon>Malvoideae</taxon>
        <taxon>Hibiscus</taxon>
    </lineage>
</organism>